<accession>A0A8H7D9U3</accession>
<sequence>MSDAELAYIRANTHTGWAASSTDSPTKLDKETELDRQIVYLIQAEKDAAAAYNPDEVVAVITQSPWATGLKASSDMHLTQTRR</sequence>
<evidence type="ECO:0000313" key="2">
    <source>
        <dbReference type="Proteomes" id="UP000623467"/>
    </source>
</evidence>
<evidence type="ECO:0000313" key="1">
    <source>
        <dbReference type="EMBL" id="KAF7366610.1"/>
    </source>
</evidence>
<organism evidence="1 2">
    <name type="scientific">Mycena sanguinolenta</name>
    <dbReference type="NCBI Taxonomy" id="230812"/>
    <lineage>
        <taxon>Eukaryota</taxon>
        <taxon>Fungi</taxon>
        <taxon>Dikarya</taxon>
        <taxon>Basidiomycota</taxon>
        <taxon>Agaricomycotina</taxon>
        <taxon>Agaricomycetes</taxon>
        <taxon>Agaricomycetidae</taxon>
        <taxon>Agaricales</taxon>
        <taxon>Marasmiineae</taxon>
        <taxon>Mycenaceae</taxon>
        <taxon>Mycena</taxon>
    </lineage>
</organism>
<reference evidence="1" key="1">
    <citation type="submission" date="2020-05" db="EMBL/GenBank/DDBJ databases">
        <title>Mycena genomes resolve the evolution of fungal bioluminescence.</title>
        <authorList>
            <person name="Tsai I.J."/>
        </authorList>
    </citation>
    <scope>NUCLEOTIDE SEQUENCE</scope>
    <source>
        <strain evidence="1">160909Yilan</strain>
    </source>
</reference>
<proteinExistence type="predicted"/>
<dbReference type="Proteomes" id="UP000623467">
    <property type="component" value="Unassembled WGS sequence"/>
</dbReference>
<name>A0A8H7D9U3_9AGAR</name>
<protein>
    <submittedName>
        <fullName evidence="1">Uncharacterized protein</fullName>
    </submittedName>
</protein>
<dbReference type="AlphaFoldDB" id="A0A8H7D9U3"/>
<keyword evidence="2" id="KW-1185">Reference proteome</keyword>
<dbReference type="EMBL" id="JACAZH010000006">
    <property type="protein sequence ID" value="KAF7366610.1"/>
    <property type="molecule type" value="Genomic_DNA"/>
</dbReference>
<comment type="caution">
    <text evidence="1">The sequence shown here is derived from an EMBL/GenBank/DDBJ whole genome shotgun (WGS) entry which is preliminary data.</text>
</comment>
<gene>
    <name evidence="1" type="ORF">MSAN_00918800</name>
</gene>